<protein>
    <recommendedName>
        <fullName evidence="4">Golgi apparatus membrane protein TVP18</fullName>
    </recommendedName>
    <alternativeName>
        <fullName evidence="5">Golgi apparatus membrane protein tvp18</fullName>
    </alternativeName>
</protein>
<accession>A0A9P8TKQ4</accession>
<dbReference type="SMART" id="SM01077">
    <property type="entry name" value="Cg6151-P"/>
    <property type="match status" value="1"/>
</dbReference>
<keyword evidence="6 10" id="KW-0812">Transmembrane</keyword>
<reference evidence="11" key="1">
    <citation type="journal article" date="2021" name="Open Biol.">
        <title>Shared evolutionary footprints suggest mitochondrial oxidative damage underlies multiple complex I losses in fungi.</title>
        <authorList>
            <person name="Schikora-Tamarit M.A."/>
            <person name="Marcet-Houben M."/>
            <person name="Nosek J."/>
            <person name="Gabaldon T."/>
        </authorList>
    </citation>
    <scope>NUCLEOTIDE SEQUENCE</scope>
    <source>
        <strain evidence="11">CBS2887</strain>
    </source>
</reference>
<evidence type="ECO:0000256" key="9">
    <source>
        <dbReference type="ARBA" id="ARBA00023136"/>
    </source>
</evidence>
<evidence type="ECO:0000256" key="3">
    <source>
        <dbReference type="ARBA" id="ARBA00005738"/>
    </source>
</evidence>
<comment type="function">
    <text evidence="1">Golgi membrane protein involved in vesicular trafficking.</text>
</comment>
<evidence type="ECO:0000256" key="2">
    <source>
        <dbReference type="ARBA" id="ARBA00004653"/>
    </source>
</evidence>
<comment type="caution">
    <text evidence="11">The sequence shown here is derived from an EMBL/GenBank/DDBJ whole genome shotgun (WGS) entry which is preliminary data.</text>
</comment>
<dbReference type="Pfam" id="PF10233">
    <property type="entry name" value="Cg6151-P"/>
    <property type="match status" value="1"/>
</dbReference>
<evidence type="ECO:0000256" key="7">
    <source>
        <dbReference type="ARBA" id="ARBA00022989"/>
    </source>
</evidence>
<keyword evidence="7 10" id="KW-1133">Transmembrane helix</keyword>
<dbReference type="PANTHER" id="PTHR13314">
    <property type="entry name" value="CALCIUM CHANNEL FLOWER HOMOLOG"/>
    <property type="match status" value="1"/>
</dbReference>
<dbReference type="AlphaFoldDB" id="A0A9P8TKQ4"/>
<feature type="transmembrane region" description="Helical" evidence="10">
    <location>
        <begin position="119"/>
        <end position="138"/>
    </location>
</feature>
<evidence type="ECO:0000256" key="8">
    <source>
        <dbReference type="ARBA" id="ARBA00023034"/>
    </source>
</evidence>
<dbReference type="OrthoDB" id="5591789at2759"/>
<evidence type="ECO:0000256" key="1">
    <source>
        <dbReference type="ARBA" id="ARBA00003246"/>
    </source>
</evidence>
<feature type="transmembrane region" description="Helical" evidence="10">
    <location>
        <begin position="29"/>
        <end position="47"/>
    </location>
</feature>
<feature type="transmembrane region" description="Helical" evidence="10">
    <location>
        <begin position="53"/>
        <end position="75"/>
    </location>
</feature>
<dbReference type="InterPro" id="IPR019365">
    <property type="entry name" value="TVP18/Ca-channel_flower"/>
</dbReference>
<sequence>MAINPLNFINKEGLKEDLYSRNWSVYGQWLGIFSILLSLIFGIANIFHFSTVIVFSILAIVQGLVILFVEVPFLLKICPMSENFTTFIQKFNNNWPRVAFYAIMAVIQWLSLLTMATSLLVLAVVFTLCAIFYAIAALKHQKFQNASNVVNTDVTTYPAETFREIL</sequence>
<comment type="subcellular location">
    <subcellularLocation>
        <location evidence="2">Golgi apparatus membrane</location>
        <topology evidence="2">Multi-pass membrane protein</topology>
    </subcellularLocation>
</comment>
<reference evidence="11" key="2">
    <citation type="submission" date="2021-01" db="EMBL/GenBank/DDBJ databases">
        <authorList>
            <person name="Schikora-Tamarit M.A."/>
        </authorList>
    </citation>
    <scope>NUCLEOTIDE SEQUENCE</scope>
    <source>
        <strain evidence="11">CBS2887</strain>
    </source>
</reference>
<evidence type="ECO:0000256" key="6">
    <source>
        <dbReference type="ARBA" id="ARBA00022692"/>
    </source>
</evidence>
<comment type="similarity">
    <text evidence="3">Belongs to the TVP18 family.</text>
</comment>
<name>A0A9P8TKQ4_WICPI</name>
<organism evidence="11 12">
    <name type="scientific">Wickerhamomyces pijperi</name>
    <name type="common">Yeast</name>
    <name type="synonym">Pichia pijperi</name>
    <dbReference type="NCBI Taxonomy" id="599730"/>
    <lineage>
        <taxon>Eukaryota</taxon>
        <taxon>Fungi</taxon>
        <taxon>Dikarya</taxon>
        <taxon>Ascomycota</taxon>
        <taxon>Saccharomycotina</taxon>
        <taxon>Saccharomycetes</taxon>
        <taxon>Phaffomycetales</taxon>
        <taxon>Wickerhamomycetaceae</taxon>
        <taxon>Wickerhamomyces</taxon>
    </lineage>
</organism>
<dbReference type="PANTHER" id="PTHR13314:SF2">
    <property type="entry name" value="CALCIUM CHANNEL FLOWER HOMOLOG"/>
    <property type="match status" value="1"/>
</dbReference>
<evidence type="ECO:0000313" key="11">
    <source>
        <dbReference type="EMBL" id="KAH3683163.1"/>
    </source>
</evidence>
<evidence type="ECO:0000256" key="4">
    <source>
        <dbReference type="ARBA" id="ARBA00013563"/>
    </source>
</evidence>
<proteinExistence type="inferred from homology"/>
<feature type="transmembrane region" description="Helical" evidence="10">
    <location>
        <begin position="95"/>
        <end position="113"/>
    </location>
</feature>
<evidence type="ECO:0000256" key="5">
    <source>
        <dbReference type="ARBA" id="ARBA00020655"/>
    </source>
</evidence>
<keyword evidence="12" id="KW-1185">Reference proteome</keyword>
<gene>
    <name evidence="11" type="ORF">WICPIJ_005860</name>
</gene>
<dbReference type="GO" id="GO:0016192">
    <property type="term" value="P:vesicle-mediated transport"/>
    <property type="evidence" value="ECO:0007669"/>
    <property type="project" value="TreeGrafter"/>
</dbReference>
<evidence type="ECO:0000313" key="12">
    <source>
        <dbReference type="Proteomes" id="UP000774326"/>
    </source>
</evidence>
<evidence type="ECO:0000256" key="10">
    <source>
        <dbReference type="SAM" id="Phobius"/>
    </source>
</evidence>
<dbReference type="GO" id="GO:0000139">
    <property type="term" value="C:Golgi membrane"/>
    <property type="evidence" value="ECO:0007669"/>
    <property type="project" value="UniProtKB-SubCell"/>
</dbReference>
<keyword evidence="9 10" id="KW-0472">Membrane</keyword>
<keyword evidence="8" id="KW-0333">Golgi apparatus</keyword>
<dbReference type="Proteomes" id="UP000774326">
    <property type="component" value="Unassembled WGS sequence"/>
</dbReference>
<dbReference type="EMBL" id="JAEUBG010003215">
    <property type="protein sequence ID" value="KAH3683163.1"/>
    <property type="molecule type" value="Genomic_DNA"/>
</dbReference>